<evidence type="ECO:0000313" key="2">
    <source>
        <dbReference type="Proteomes" id="UP000507245"/>
    </source>
</evidence>
<gene>
    <name evidence="1" type="ORF">ORAREDHAP_LOCUS18448</name>
</gene>
<reference evidence="2" key="1">
    <citation type="journal article" date="2020" name="Genome Biol.">
        <title>Gamete binning: chromosome-level and haplotype-resolved genome assembly enabled by high-throughput single-cell sequencing of gamete genomes.</title>
        <authorList>
            <person name="Campoy J.A."/>
            <person name="Sun H."/>
            <person name="Goel M."/>
            <person name="Jiao W.-B."/>
            <person name="Folz-Donahue K."/>
            <person name="Wang N."/>
            <person name="Rubio M."/>
            <person name="Liu C."/>
            <person name="Kukat C."/>
            <person name="Ruiz D."/>
            <person name="Huettel B."/>
            <person name="Schneeberger K."/>
        </authorList>
    </citation>
    <scope>NUCLEOTIDE SEQUENCE [LARGE SCALE GENOMIC DNA]</scope>
    <source>
        <strain evidence="2">cv. Rojo Pasion</strain>
    </source>
</reference>
<dbReference type="Proteomes" id="UP000507245">
    <property type="component" value="Unassembled WGS sequence"/>
</dbReference>
<dbReference type="EMBL" id="CAEKKB010000003">
    <property type="protein sequence ID" value="CAB4302619.1"/>
    <property type="molecule type" value="Genomic_DNA"/>
</dbReference>
<proteinExistence type="predicted"/>
<sequence>MERKQSWPGLSRLKTLVAFVAVKFEVENPNDQERMKAIVEDMCSNSGLTSPLLHRYFLPQECTHRYFTPQESSRSSSLVKLQV</sequence>
<dbReference type="AlphaFoldDB" id="A0A6J5WM45"/>
<name>A0A6J5WM45_PRUAR</name>
<evidence type="ECO:0000313" key="1">
    <source>
        <dbReference type="EMBL" id="CAB4302619.1"/>
    </source>
</evidence>
<keyword evidence="2" id="KW-1185">Reference proteome</keyword>
<organism evidence="1 2">
    <name type="scientific">Prunus armeniaca</name>
    <name type="common">Apricot</name>
    <name type="synonym">Armeniaca vulgaris</name>
    <dbReference type="NCBI Taxonomy" id="36596"/>
    <lineage>
        <taxon>Eukaryota</taxon>
        <taxon>Viridiplantae</taxon>
        <taxon>Streptophyta</taxon>
        <taxon>Embryophyta</taxon>
        <taxon>Tracheophyta</taxon>
        <taxon>Spermatophyta</taxon>
        <taxon>Magnoliopsida</taxon>
        <taxon>eudicotyledons</taxon>
        <taxon>Gunneridae</taxon>
        <taxon>Pentapetalae</taxon>
        <taxon>rosids</taxon>
        <taxon>fabids</taxon>
        <taxon>Rosales</taxon>
        <taxon>Rosaceae</taxon>
        <taxon>Amygdaloideae</taxon>
        <taxon>Amygdaleae</taxon>
        <taxon>Prunus</taxon>
    </lineage>
</organism>
<protein>
    <submittedName>
        <fullName evidence="1">Uncharacterized protein</fullName>
    </submittedName>
</protein>
<accession>A0A6J5WM45</accession>